<evidence type="ECO:0000256" key="4">
    <source>
        <dbReference type="ARBA" id="ARBA00052737"/>
    </source>
</evidence>
<name>A0A117I108_PAEAM</name>
<evidence type="ECO:0000313" key="7">
    <source>
        <dbReference type="EMBL" id="GAS81499.1"/>
    </source>
</evidence>
<proteinExistence type="inferred from homology"/>
<comment type="caution">
    <text evidence="7">The sequence shown here is derived from an EMBL/GenBank/DDBJ whole genome shotgun (WGS) entry which is preliminary data.</text>
</comment>
<keyword evidence="5" id="KW-0464">Manganese</keyword>
<dbReference type="FunFam" id="3.40.630.10:FF:000006">
    <property type="entry name" value="N-acetyldiaminopimelate deacetylase"/>
    <property type="match status" value="1"/>
</dbReference>
<dbReference type="InterPro" id="IPR036264">
    <property type="entry name" value="Bact_exopeptidase_dim_dom"/>
</dbReference>
<comment type="catalytic activity">
    <reaction evidence="4">
        <text>N-acetyl-L-cysteine + H2O = L-cysteine + acetate</text>
        <dbReference type="Rhea" id="RHEA:75515"/>
        <dbReference type="ChEBI" id="CHEBI:15377"/>
        <dbReference type="ChEBI" id="CHEBI:30089"/>
        <dbReference type="ChEBI" id="CHEBI:35235"/>
        <dbReference type="ChEBI" id="CHEBI:78236"/>
    </reaction>
    <physiologicalReaction direction="left-to-right" evidence="4">
        <dbReference type="Rhea" id="RHEA:75516"/>
    </physiologicalReaction>
</comment>
<keyword evidence="2 5" id="KW-0479">Metal-binding</keyword>
<dbReference type="PANTHER" id="PTHR11014">
    <property type="entry name" value="PEPTIDASE M20 FAMILY MEMBER"/>
    <property type="match status" value="1"/>
</dbReference>
<feature type="domain" description="Peptidase M20 dimerisation" evidence="6">
    <location>
        <begin position="187"/>
        <end position="281"/>
    </location>
</feature>
<feature type="binding site" evidence="5">
    <location>
        <position position="163"/>
    </location>
    <ligand>
        <name>Mn(2+)</name>
        <dbReference type="ChEBI" id="CHEBI:29035"/>
        <label>2</label>
    </ligand>
</feature>
<dbReference type="EMBL" id="BCNV01000001">
    <property type="protein sequence ID" value="GAS81499.1"/>
    <property type="molecule type" value="Genomic_DNA"/>
</dbReference>
<reference evidence="7 8" key="1">
    <citation type="journal article" date="2016" name="Genome Announc.">
        <title>Draft Genome Sequence of Paenibacillus amylolyticus Heshi-A3, Isolated from Fermented Rice Bran in a Japanese Fermented Seafood Dish.</title>
        <authorList>
            <person name="Akuzawa S."/>
            <person name="Nagaoka J."/>
            <person name="Kanekatsu M."/>
            <person name="Kubota E."/>
            <person name="Ohtake R."/>
            <person name="Suzuki T."/>
            <person name="Kanesaki Y."/>
        </authorList>
    </citation>
    <scope>NUCLEOTIDE SEQUENCE [LARGE SCALE GENOMIC DNA]</scope>
    <source>
        <strain evidence="7 8">Heshi-A3</strain>
    </source>
</reference>
<dbReference type="GO" id="GO:0050118">
    <property type="term" value="F:N-acetyldiaminopimelate deacetylase activity"/>
    <property type="evidence" value="ECO:0007669"/>
    <property type="project" value="UniProtKB-ARBA"/>
</dbReference>
<comment type="cofactor">
    <cofactor evidence="5">
        <name>Mn(2+)</name>
        <dbReference type="ChEBI" id="CHEBI:29035"/>
    </cofactor>
    <text evidence="5">The Mn(2+) ion enhances activity.</text>
</comment>
<feature type="binding site" evidence="5">
    <location>
        <position position="101"/>
    </location>
    <ligand>
        <name>Mn(2+)</name>
        <dbReference type="ChEBI" id="CHEBI:29035"/>
        <label>2</label>
    </ligand>
</feature>
<dbReference type="InterPro" id="IPR002933">
    <property type="entry name" value="Peptidase_M20"/>
</dbReference>
<dbReference type="NCBIfam" id="TIGR01891">
    <property type="entry name" value="amidohydrolases"/>
    <property type="match status" value="1"/>
</dbReference>
<dbReference type="PIRSF" id="PIRSF005962">
    <property type="entry name" value="Pept_M20D_amidohydro"/>
    <property type="match status" value="1"/>
</dbReference>
<organism evidence="7 8">
    <name type="scientific">Paenibacillus amylolyticus</name>
    <dbReference type="NCBI Taxonomy" id="1451"/>
    <lineage>
        <taxon>Bacteria</taxon>
        <taxon>Bacillati</taxon>
        <taxon>Bacillota</taxon>
        <taxon>Bacilli</taxon>
        <taxon>Bacillales</taxon>
        <taxon>Paenibacillaceae</taxon>
        <taxon>Paenibacillus</taxon>
    </lineage>
</organism>
<evidence type="ECO:0000259" key="6">
    <source>
        <dbReference type="Pfam" id="PF07687"/>
    </source>
</evidence>
<dbReference type="Gene3D" id="3.40.630.10">
    <property type="entry name" value="Zn peptidases"/>
    <property type="match status" value="1"/>
</dbReference>
<dbReference type="InterPro" id="IPR017439">
    <property type="entry name" value="Amidohydrolase"/>
</dbReference>
<reference evidence="8" key="2">
    <citation type="submission" date="2016-01" db="EMBL/GenBank/DDBJ databases">
        <title>Draft Genome Sequence of Paenibacillus amylolyticus Heshi-A3 that Was Isolated from Fermented Rice Bran with Aging Salted Mackerel, Which Was Named Heshiko as Traditional Fermented Seafood in Japan.</title>
        <authorList>
            <person name="Akuzawa S."/>
            <person name="Nakagawa J."/>
            <person name="Kanekatsu T."/>
            <person name="Kubota E."/>
            <person name="Ohtake R."/>
            <person name="Suzuki T."/>
            <person name="Kanesaki Y."/>
        </authorList>
    </citation>
    <scope>NUCLEOTIDE SEQUENCE [LARGE SCALE GENOMIC DNA]</scope>
    <source>
        <strain evidence="8">Heshi-A3</strain>
    </source>
</reference>
<dbReference type="GO" id="GO:0046872">
    <property type="term" value="F:metal ion binding"/>
    <property type="evidence" value="ECO:0007669"/>
    <property type="project" value="UniProtKB-KW"/>
</dbReference>
<feature type="binding site" evidence="5">
    <location>
        <position position="137"/>
    </location>
    <ligand>
        <name>Mn(2+)</name>
        <dbReference type="ChEBI" id="CHEBI:29035"/>
        <label>2</label>
    </ligand>
</feature>
<accession>A0A117I108</accession>
<dbReference type="SUPFAM" id="SSF55031">
    <property type="entry name" value="Bacterial exopeptidase dimerisation domain"/>
    <property type="match status" value="1"/>
</dbReference>
<dbReference type="PANTHER" id="PTHR11014:SF63">
    <property type="entry name" value="METALLOPEPTIDASE, PUTATIVE (AFU_ORTHOLOGUE AFUA_6G09600)-RELATED"/>
    <property type="match status" value="1"/>
</dbReference>
<evidence type="ECO:0000256" key="5">
    <source>
        <dbReference type="PIRSR" id="PIRSR005962-1"/>
    </source>
</evidence>
<dbReference type="InterPro" id="IPR011650">
    <property type="entry name" value="Peptidase_M20_dimer"/>
</dbReference>
<dbReference type="Pfam" id="PF07687">
    <property type="entry name" value="M20_dimer"/>
    <property type="match status" value="1"/>
</dbReference>
<comment type="similarity">
    <text evidence="1">Belongs to the peptidase M20 family.</text>
</comment>
<evidence type="ECO:0000313" key="8">
    <source>
        <dbReference type="Proteomes" id="UP000069697"/>
    </source>
</evidence>
<dbReference type="Pfam" id="PF01546">
    <property type="entry name" value="Peptidase_M20"/>
    <property type="match status" value="1"/>
</dbReference>
<dbReference type="GO" id="GO:0019877">
    <property type="term" value="P:diaminopimelate biosynthetic process"/>
    <property type="evidence" value="ECO:0007669"/>
    <property type="project" value="UniProtKB-ARBA"/>
</dbReference>
<evidence type="ECO:0000256" key="3">
    <source>
        <dbReference type="ARBA" id="ARBA00022801"/>
    </source>
</evidence>
<feature type="binding site" evidence="5">
    <location>
        <position position="365"/>
    </location>
    <ligand>
        <name>Mn(2+)</name>
        <dbReference type="ChEBI" id="CHEBI:29035"/>
        <label>2</label>
    </ligand>
</feature>
<evidence type="ECO:0000256" key="2">
    <source>
        <dbReference type="ARBA" id="ARBA00022723"/>
    </source>
</evidence>
<dbReference type="AlphaFoldDB" id="A0A117I108"/>
<keyword evidence="3 7" id="KW-0378">Hydrolase</keyword>
<evidence type="ECO:0000256" key="1">
    <source>
        <dbReference type="ARBA" id="ARBA00006153"/>
    </source>
</evidence>
<dbReference type="Proteomes" id="UP000069697">
    <property type="component" value="Unassembled WGS sequence"/>
</dbReference>
<dbReference type="Gene3D" id="3.30.70.360">
    <property type="match status" value="1"/>
</dbReference>
<dbReference type="FunFam" id="3.30.70.360:FF:000001">
    <property type="entry name" value="N-acetyldiaminopimelate deacetylase"/>
    <property type="match status" value="1"/>
</dbReference>
<dbReference type="SUPFAM" id="SSF53187">
    <property type="entry name" value="Zn-dependent exopeptidases"/>
    <property type="match status" value="1"/>
</dbReference>
<sequence length="417" mass="44650">MSFRITAEKWKDEAIRLRRHIHQNPELGNQEFETAKLVAQFLTEAGLEVQTGVGGTGVVGLLKGGRDGRTIGIRADMDALPIEEKTGLPYASTREGVMHACGHDVHTAILLGTAAALSEHRDELQGTVKFIFQPAEEVRGGATDLIEAGVLQSPELDAIIALHVWPDLPAGKIGLRKGAMLAAADAFDIRVTGKGGHAAYPHRTVDPVIIAAQIITALQTVVSRNLSPLDSSVISITKLQSNSNAYNVIAGEVQLRGTIRTHNPETREAVPVYMKRLIETIAEGFGGQAIFDYYRGGSPVINDDHVVDVIEHAAESVIGKDSVVYLKEPSMGAEDFGAYLEYVPGAIFRLGTVAEGDARSQLPLHSDSIIFDEQAIVTGISVLGETAIHYLNQSSEDESRIALGVAAGKEERANANG</sequence>
<feature type="binding site" evidence="5">
    <location>
        <position position="103"/>
    </location>
    <ligand>
        <name>Mn(2+)</name>
        <dbReference type="ChEBI" id="CHEBI:29035"/>
        <label>2</label>
    </ligand>
</feature>
<protein>
    <submittedName>
        <fullName evidence="7">Amidohydrolase</fullName>
    </submittedName>
</protein>
<dbReference type="RefSeq" id="WP_062834199.1">
    <property type="nucleotide sequence ID" value="NZ_BCNV01000001.1"/>
</dbReference>
<gene>
    <name evidence="7" type="ORF">PAHA3_1573</name>
</gene>